<sequence>MRGGRMRRAIPTAYLIALAAVFAGVQVMLGIASHSLSSSPGASAIAMIVYVGLMVIVLAPRPDGLPRPVAMLLVTGVVVITVLVQSGLSRIAWPGYAAWHLAALQCLFVVIAVRRSPIAALLGCGLFTALTLWWSLHTVGGIAIGLRMVLAPVLFTLVAVALMRFLSVNDRRAADQTRQALALLDQAALADAHRVQAESWARDVAEIAGPPLRLAADPEAVLTEDDRARMLVAEASLRDRIRGGVLATPAMLAAIAAARSRGVQVSLLDDRGEDLEERAIADVSQAIAALGPRLHGGRLTIRARPVQSCPPQVTIAYASDDPEGEAEYLEF</sequence>
<evidence type="ECO:0008006" key="4">
    <source>
        <dbReference type="Google" id="ProtNLM"/>
    </source>
</evidence>
<dbReference type="Proteomes" id="UP000007947">
    <property type="component" value="Chromosome"/>
</dbReference>
<evidence type="ECO:0000313" key="3">
    <source>
        <dbReference type="Proteomes" id="UP000007947"/>
    </source>
</evidence>
<evidence type="ECO:0000313" key="2">
    <source>
        <dbReference type="EMBL" id="BAK37701.1"/>
    </source>
</evidence>
<feature type="transmembrane region" description="Helical" evidence="1">
    <location>
        <begin position="118"/>
        <end position="136"/>
    </location>
</feature>
<feature type="transmembrane region" description="Helical" evidence="1">
    <location>
        <begin position="142"/>
        <end position="162"/>
    </location>
</feature>
<keyword evidence="1" id="KW-0472">Membrane</keyword>
<dbReference type="KEGG" id="mph:MLP_46870"/>
<proteinExistence type="predicted"/>
<dbReference type="STRING" id="1032480.MLP_46870"/>
<feature type="transmembrane region" description="Helical" evidence="1">
    <location>
        <begin position="70"/>
        <end position="88"/>
    </location>
</feature>
<name>F5XEF3_MICPN</name>
<evidence type="ECO:0000256" key="1">
    <source>
        <dbReference type="SAM" id="Phobius"/>
    </source>
</evidence>
<dbReference type="EMBL" id="AP012204">
    <property type="protein sequence ID" value="BAK37701.1"/>
    <property type="molecule type" value="Genomic_DNA"/>
</dbReference>
<gene>
    <name evidence="2" type="ordered locus">MLP_46870</name>
</gene>
<feature type="transmembrane region" description="Helical" evidence="1">
    <location>
        <begin position="12"/>
        <end position="32"/>
    </location>
</feature>
<reference evidence="2 3" key="1">
    <citation type="submission" date="2011-05" db="EMBL/GenBank/DDBJ databases">
        <title>Whole genome sequence of Microlunatus phosphovorus NM-1.</title>
        <authorList>
            <person name="Hosoyama A."/>
            <person name="Sasaki K."/>
            <person name="Harada T."/>
            <person name="Igarashi R."/>
            <person name="Kawakoshi A."/>
            <person name="Sasagawa M."/>
            <person name="Fukada J."/>
            <person name="Nakamura S."/>
            <person name="Katano Y."/>
            <person name="Hanada S."/>
            <person name="Kamagata Y."/>
            <person name="Nakamura N."/>
            <person name="Yamazaki S."/>
            <person name="Fujita N."/>
        </authorList>
    </citation>
    <scope>NUCLEOTIDE SEQUENCE [LARGE SCALE GENOMIC DNA]</scope>
    <source>
        <strain evidence="3">ATCC 700054 / DSM 10555 / JCM 9379 / NBRC 101784 / NCIMB 13414 / VKM Ac-1990 / NM-1</strain>
    </source>
</reference>
<keyword evidence="1" id="KW-0812">Transmembrane</keyword>
<organism evidence="2 3">
    <name type="scientific">Microlunatus phosphovorus (strain ATCC 700054 / DSM 10555 / JCM 9379 / NBRC 101784 / NCIMB 13414 / VKM Ac-1990 / NM-1)</name>
    <dbReference type="NCBI Taxonomy" id="1032480"/>
    <lineage>
        <taxon>Bacteria</taxon>
        <taxon>Bacillati</taxon>
        <taxon>Actinomycetota</taxon>
        <taxon>Actinomycetes</taxon>
        <taxon>Propionibacteriales</taxon>
        <taxon>Propionibacteriaceae</taxon>
        <taxon>Microlunatus</taxon>
    </lineage>
</organism>
<keyword evidence="1" id="KW-1133">Transmembrane helix</keyword>
<feature type="transmembrane region" description="Helical" evidence="1">
    <location>
        <begin position="38"/>
        <end position="58"/>
    </location>
</feature>
<keyword evidence="3" id="KW-1185">Reference proteome</keyword>
<feature type="transmembrane region" description="Helical" evidence="1">
    <location>
        <begin position="94"/>
        <end position="113"/>
    </location>
</feature>
<dbReference type="HOGENOM" id="CLU_838907_0_0_11"/>
<protein>
    <recommendedName>
        <fullName evidence="4">Two-component system histidine kinase</fullName>
    </recommendedName>
</protein>
<accession>F5XEF3</accession>
<dbReference type="AlphaFoldDB" id="F5XEF3"/>